<evidence type="ECO:0000313" key="3">
    <source>
        <dbReference type="Proteomes" id="UP000095284"/>
    </source>
</evidence>
<feature type="domain" description="F-box" evidence="1">
    <location>
        <begin position="41"/>
        <end position="87"/>
    </location>
</feature>
<dbReference type="Proteomes" id="UP000582659">
    <property type="component" value="Unassembled WGS sequence"/>
</dbReference>
<protein>
    <submittedName>
        <fullName evidence="2">(pine wood nematode) hypothetical protein</fullName>
    </submittedName>
    <submittedName>
        <fullName evidence="5">F-box domain-containing protein</fullName>
    </submittedName>
</protein>
<dbReference type="SMART" id="SM00256">
    <property type="entry name" value="FBOX"/>
    <property type="match status" value="1"/>
</dbReference>
<dbReference type="InterPro" id="IPR001810">
    <property type="entry name" value="F-box_dom"/>
</dbReference>
<dbReference type="PROSITE" id="PS50181">
    <property type="entry name" value="FBOX"/>
    <property type="match status" value="1"/>
</dbReference>
<dbReference type="OrthoDB" id="435188at2759"/>
<dbReference type="SMR" id="A0A1I7S8U3"/>
<gene>
    <name evidence="2" type="ORF">BXYJ_LOCUS1801</name>
</gene>
<dbReference type="WBParaSite" id="BXY_0943800.1">
    <property type="protein sequence ID" value="BXY_0943800.1"/>
    <property type="gene ID" value="BXY_0943800"/>
</dbReference>
<reference evidence="5" key="1">
    <citation type="submission" date="2016-11" db="UniProtKB">
        <authorList>
            <consortium name="WormBaseParasite"/>
        </authorList>
    </citation>
    <scope>IDENTIFICATION</scope>
</reference>
<dbReference type="Proteomes" id="UP000095284">
    <property type="component" value="Unplaced"/>
</dbReference>
<dbReference type="EMBL" id="CAJFDI010000001">
    <property type="protein sequence ID" value="CAD5210170.1"/>
    <property type="molecule type" value="Genomic_DNA"/>
</dbReference>
<dbReference type="Gene3D" id="1.20.1280.50">
    <property type="match status" value="1"/>
</dbReference>
<organism evidence="3 5">
    <name type="scientific">Bursaphelenchus xylophilus</name>
    <name type="common">Pinewood nematode worm</name>
    <name type="synonym">Aphelenchoides xylophilus</name>
    <dbReference type="NCBI Taxonomy" id="6326"/>
    <lineage>
        <taxon>Eukaryota</taxon>
        <taxon>Metazoa</taxon>
        <taxon>Ecdysozoa</taxon>
        <taxon>Nematoda</taxon>
        <taxon>Chromadorea</taxon>
        <taxon>Rhabditida</taxon>
        <taxon>Tylenchina</taxon>
        <taxon>Tylenchomorpha</taxon>
        <taxon>Aphelenchoidea</taxon>
        <taxon>Aphelenchoididae</taxon>
        <taxon>Bursaphelenchus</taxon>
    </lineage>
</organism>
<reference evidence="2" key="2">
    <citation type="submission" date="2020-09" db="EMBL/GenBank/DDBJ databases">
        <authorList>
            <person name="Kikuchi T."/>
        </authorList>
    </citation>
    <scope>NUCLEOTIDE SEQUENCE</scope>
    <source>
        <strain evidence="2">Ka4C1</strain>
    </source>
</reference>
<keyword evidence="4" id="KW-1185">Reference proteome</keyword>
<evidence type="ECO:0000313" key="4">
    <source>
        <dbReference type="Proteomes" id="UP000659654"/>
    </source>
</evidence>
<accession>A0A1I7S8U3</accession>
<dbReference type="Pfam" id="PF12937">
    <property type="entry name" value="F-box-like"/>
    <property type="match status" value="1"/>
</dbReference>
<evidence type="ECO:0000259" key="1">
    <source>
        <dbReference type="PROSITE" id="PS50181"/>
    </source>
</evidence>
<evidence type="ECO:0000313" key="2">
    <source>
        <dbReference type="EMBL" id="CAD5210170.1"/>
    </source>
</evidence>
<dbReference type="EMBL" id="CAJFCV020000001">
    <property type="protein sequence ID" value="CAG9085867.1"/>
    <property type="molecule type" value="Genomic_DNA"/>
</dbReference>
<sequence>MVYSVMDCVWKERLRKRNAVGRIPDDTIPKRSCKWPNKTKYDIVGHLPMELVEIISSCLSANDLKAMGQVNRRWRRITSGNRIWSLACGKAAIEPVNEVEDDHQLYWKYNYFHHRKIRRNWTNLTYTREFTFTLKKKFIASTDEVNQVYFHGSKVILYLERRVIVFCTEANKLIWDYVDAFKIPLLAAGWHSKFIIAEQDCILVFFCYRAVLFCLKTGKIIWEDRQFDSHLFHIHALCRNHIVMRFFANGSIRVIDFASGRGQMLWDRFFPAIYCGEMSEDMLYVGVIGSRLMALDLKTGDLIASITLNGTTEFIKLIPSHGLIAVRTQLYSSSIYLLNKETLTVVRALPIRGFSTTLEVVDENFLVSAMSYSGGIRVWNINKQRGQVSPRNEIHHSNRVEWCVNVIDDLVITKDSLAVNLWRSKKVKFLRQIRGNASQDNKLDFFVSKNMMAYSEGYYGGTYILYVKQFCPKNPKIDYLLFKKMYKGIL</sequence>
<dbReference type="Proteomes" id="UP000659654">
    <property type="component" value="Unassembled WGS sequence"/>
</dbReference>
<dbReference type="InterPro" id="IPR036047">
    <property type="entry name" value="F-box-like_dom_sf"/>
</dbReference>
<dbReference type="SUPFAM" id="SSF81383">
    <property type="entry name" value="F-box domain"/>
    <property type="match status" value="1"/>
</dbReference>
<dbReference type="Gene3D" id="2.130.10.10">
    <property type="entry name" value="YVTN repeat-like/Quinoprotein amine dehydrogenase"/>
    <property type="match status" value="1"/>
</dbReference>
<evidence type="ECO:0000313" key="5">
    <source>
        <dbReference type="WBParaSite" id="BXY_0943800.1"/>
    </source>
</evidence>
<name>A0A1I7S8U3_BURXY</name>
<dbReference type="CDD" id="cd09917">
    <property type="entry name" value="F-box_SF"/>
    <property type="match status" value="1"/>
</dbReference>
<dbReference type="InterPro" id="IPR011047">
    <property type="entry name" value="Quinoprotein_ADH-like_sf"/>
</dbReference>
<dbReference type="SUPFAM" id="SSF50998">
    <property type="entry name" value="Quinoprotein alcohol dehydrogenase-like"/>
    <property type="match status" value="1"/>
</dbReference>
<dbReference type="InterPro" id="IPR015943">
    <property type="entry name" value="WD40/YVTN_repeat-like_dom_sf"/>
</dbReference>
<proteinExistence type="predicted"/>
<dbReference type="AlphaFoldDB" id="A0A1I7S8U3"/>